<dbReference type="Proteomes" id="UP000503820">
    <property type="component" value="Unassembled WGS sequence"/>
</dbReference>
<organism evidence="2 3">
    <name type="scientific">Desulfovibrio psychrotolerans</name>
    <dbReference type="NCBI Taxonomy" id="415242"/>
    <lineage>
        <taxon>Bacteria</taxon>
        <taxon>Pseudomonadati</taxon>
        <taxon>Thermodesulfobacteriota</taxon>
        <taxon>Desulfovibrionia</taxon>
        <taxon>Desulfovibrionales</taxon>
        <taxon>Desulfovibrionaceae</taxon>
        <taxon>Desulfovibrio</taxon>
    </lineage>
</organism>
<evidence type="ECO:0000313" key="2">
    <source>
        <dbReference type="EMBL" id="GFM37160.1"/>
    </source>
</evidence>
<name>A0A7J0BTX0_9BACT</name>
<proteinExistence type="predicted"/>
<gene>
    <name evidence="2" type="ORF">DSM19430T_18440</name>
</gene>
<evidence type="ECO:0000256" key="1">
    <source>
        <dbReference type="SAM" id="MobiDB-lite"/>
    </source>
</evidence>
<feature type="region of interest" description="Disordered" evidence="1">
    <location>
        <begin position="1"/>
        <end position="23"/>
    </location>
</feature>
<evidence type="ECO:0000313" key="3">
    <source>
        <dbReference type="Proteomes" id="UP000503820"/>
    </source>
</evidence>
<keyword evidence="3" id="KW-1185">Reference proteome</keyword>
<sequence length="53" mass="5799">MRPASLRDTRRRSSAGIRTDIRVHSPQDILRGIPKGVPKDIRAAQPMPAALPA</sequence>
<comment type="caution">
    <text evidence="2">The sequence shown here is derived from an EMBL/GenBank/DDBJ whole genome shotgun (WGS) entry which is preliminary data.</text>
</comment>
<accession>A0A7J0BTX0</accession>
<dbReference type="AlphaFoldDB" id="A0A7J0BTX0"/>
<dbReference type="EMBL" id="BLVP01000008">
    <property type="protein sequence ID" value="GFM37160.1"/>
    <property type="molecule type" value="Genomic_DNA"/>
</dbReference>
<protein>
    <submittedName>
        <fullName evidence="2">Uncharacterized protein</fullName>
    </submittedName>
</protein>
<reference evidence="2 3" key="1">
    <citation type="submission" date="2020-05" db="EMBL/GenBank/DDBJ databases">
        <title>Draft genome sequence of Desulfovibrio psychrotolerans JS1T.</title>
        <authorList>
            <person name="Ueno A."/>
            <person name="Tamazawa S."/>
            <person name="Tamamura S."/>
            <person name="Murakami T."/>
            <person name="Kiyama T."/>
            <person name="Inomata H."/>
            <person name="Amano Y."/>
            <person name="Miyakawa K."/>
            <person name="Tamaki H."/>
            <person name="Naganuma T."/>
            <person name="Kaneko K."/>
        </authorList>
    </citation>
    <scope>NUCLEOTIDE SEQUENCE [LARGE SCALE GENOMIC DNA]</scope>
    <source>
        <strain evidence="2 3">JS1</strain>
    </source>
</reference>